<dbReference type="Pfam" id="PF01466">
    <property type="entry name" value="Skp1"/>
    <property type="match status" value="1"/>
</dbReference>
<feature type="region of interest" description="Disordered" evidence="3">
    <location>
        <begin position="562"/>
        <end position="591"/>
    </location>
</feature>
<name>A0ABR0BHI7_PURLI</name>
<dbReference type="InterPro" id="IPR036296">
    <property type="entry name" value="SKP1-like_dim_sf"/>
</dbReference>
<evidence type="ECO:0000259" key="4">
    <source>
        <dbReference type="Pfam" id="PF01466"/>
    </source>
</evidence>
<proteinExistence type="inferred from homology"/>
<evidence type="ECO:0000256" key="3">
    <source>
        <dbReference type="SAM" id="MobiDB-lite"/>
    </source>
</evidence>
<reference evidence="6 7" key="1">
    <citation type="journal article" date="2024" name="Microbiol. Resour. Announc.">
        <title>Genome annotations for the ascomycete fungi Trichoderma harzianum, Trichoderma aggressivum, and Purpureocillium lilacinum.</title>
        <authorList>
            <person name="Beijen E.P.W."/>
            <person name="Ohm R.A."/>
        </authorList>
    </citation>
    <scope>NUCLEOTIDE SEQUENCE [LARGE SCALE GENOMIC DNA]</scope>
    <source>
        <strain evidence="6 7">CBS 150709</strain>
    </source>
</reference>
<evidence type="ECO:0000256" key="1">
    <source>
        <dbReference type="ARBA" id="ARBA00009993"/>
    </source>
</evidence>
<comment type="caution">
    <text evidence="6">The sequence shown here is derived from an EMBL/GenBank/DDBJ whole genome shotgun (WGS) entry which is preliminary data.</text>
</comment>
<evidence type="ECO:0008006" key="8">
    <source>
        <dbReference type="Google" id="ProtNLM"/>
    </source>
</evidence>
<feature type="region of interest" description="Disordered" evidence="3">
    <location>
        <begin position="15"/>
        <end position="74"/>
    </location>
</feature>
<accession>A0ABR0BHI7</accession>
<protein>
    <recommendedName>
        <fullName evidence="8">E3 ubiquitin ligase complex SCF subunit sconC</fullName>
    </recommendedName>
</protein>
<dbReference type="EMBL" id="JAWRVI010000091">
    <property type="protein sequence ID" value="KAK4077965.1"/>
    <property type="molecule type" value="Genomic_DNA"/>
</dbReference>
<dbReference type="Pfam" id="PF03931">
    <property type="entry name" value="Skp1_POZ"/>
    <property type="match status" value="1"/>
</dbReference>
<dbReference type="SUPFAM" id="SSF54695">
    <property type="entry name" value="POZ domain"/>
    <property type="match status" value="1"/>
</dbReference>
<dbReference type="InterPro" id="IPR016072">
    <property type="entry name" value="Skp1_comp_dimer"/>
</dbReference>
<comment type="similarity">
    <text evidence="1">Belongs to the SKP1 family.</text>
</comment>
<dbReference type="SUPFAM" id="SSF81382">
    <property type="entry name" value="Skp1 dimerisation domain-like"/>
    <property type="match status" value="1"/>
</dbReference>
<dbReference type="InterPro" id="IPR011333">
    <property type="entry name" value="SKP1/BTB/POZ_sf"/>
</dbReference>
<evidence type="ECO:0000313" key="6">
    <source>
        <dbReference type="EMBL" id="KAK4077965.1"/>
    </source>
</evidence>
<sequence>MLSLYLSKGLGVPSRPQRLTGTGLQSSYSGRRPGFASREDGRVQLSRRFGGGPGGSSKSKTAHEPGLHTTSQGPRAELHGIDMIVREKVRMTSSVSPNLHLLASAASWWWYANMFGRVSLAEATSDSLGPDYCQALLGCGGWISMVEYRAHRHHIGVAHPPAWPIPWIPERGFSEAGAPSSACNRHLKSARQQYNNALAATAMALQNSSDALEDATLASVLLLGLYEGLAGESSGLYAWNFHINGAIQLVRARGAKQLRTKMGFDLFIAVRTMMIIRSWETGEPPAAGIPWCTDAAAYDRYASSCESLSIRAAELNSQADTLLSSLPAQDNSPLILSLMKRCHDLELEFDTWCSSVPYHFKWKAITWVKHIPHDDYASAEIYPGRVDIYSSAWVVNMWNMARSSRLMLSSTIIRCSSWLSFPIDYRATAEYTRAVRICSGIIADTIASIPYQLGWFSRQPKALREEASQDRNWSFQDNDAELNLSAYFLLWVLTVIQLQDYLTKAQRTWVKGRLTYISNELGLKTAATMSQLNVRIPSMLIARDRLMAHSYSSAAGFDRPSMGAADKSASGLPSLGAATASGTESQQRLRTEHVQRQAASILNVAMADTAGQPEKVWLASNDNALIEVGMSLPHRRRATQSLRMAPRAQINPGLLTGPPSLDRDVIERSVLIKNLLCDTDAKSTKEAPIPIPNVNEVVLRKVLEWCELHRNDPPQTQDEGSGARKKSTDIDDWDQKYMQVDQEMLFEIILASNYLDIKPLLDLGCKTVANMIKGRSPEEIRKTFNITNDFSPEEEEQIRRENEWAEDR</sequence>
<comment type="function">
    <text evidence="2">Essential component of the SCF (SKP1-CUL1-F-box protein) E3 ubiquitin ligase complexes, which mediate the ubiquitination and subsequent proteasomal degradation of target proteins. Controls sulfur metabolite repression, probably by mediating the inactivation or degradation of the metR transcription factor.</text>
</comment>
<keyword evidence="7" id="KW-1185">Reference proteome</keyword>
<dbReference type="PANTHER" id="PTHR38791:SF13">
    <property type="entry name" value="ZN(2)-C6 FUNGAL-TYPE DOMAIN-CONTAINING PROTEIN"/>
    <property type="match status" value="1"/>
</dbReference>
<evidence type="ECO:0000256" key="2">
    <source>
        <dbReference type="ARBA" id="ARBA00045385"/>
    </source>
</evidence>
<feature type="domain" description="SKP1 component dimerisation" evidence="4">
    <location>
        <begin position="758"/>
        <end position="805"/>
    </location>
</feature>
<feature type="domain" description="SKP1 component POZ" evidence="5">
    <location>
        <begin position="662"/>
        <end position="711"/>
    </location>
</feature>
<evidence type="ECO:0000313" key="7">
    <source>
        <dbReference type="Proteomes" id="UP001287286"/>
    </source>
</evidence>
<dbReference type="Proteomes" id="UP001287286">
    <property type="component" value="Unassembled WGS sequence"/>
</dbReference>
<dbReference type="InterPro" id="IPR001232">
    <property type="entry name" value="SKP1-like"/>
</dbReference>
<dbReference type="InterPro" id="IPR016073">
    <property type="entry name" value="Skp1_comp_POZ"/>
</dbReference>
<evidence type="ECO:0000259" key="5">
    <source>
        <dbReference type="Pfam" id="PF03931"/>
    </source>
</evidence>
<dbReference type="Gene3D" id="3.30.710.10">
    <property type="entry name" value="Potassium Channel Kv1.1, Chain A"/>
    <property type="match status" value="1"/>
</dbReference>
<dbReference type="PANTHER" id="PTHR38791">
    <property type="entry name" value="ZN(II)2CYS6 TRANSCRIPTION FACTOR (EUROFUNG)-RELATED-RELATED"/>
    <property type="match status" value="1"/>
</dbReference>
<gene>
    <name evidence="6" type="ORF">Purlil1_12163</name>
</gene>
<dbReference type="SMART" id="SM00512">
    <property type="entry name" value="Skp1"/>
    <property type="match status" value="1"/>
</dbReference>
<dbReference type="InterPro" id="IPR053175">
    <property type="entry name" value="DHMBA_Reg_Transcription_Factor"/>
</dbReference>
<feature type="compositionally biased region" description="Polar residues" evidence="3">
    <location>
        <begin position="17"/>
        <end position="29"/>
    </location>
</feature>
<dbReference type="CDD" id="cd18322">
    <property type="entry name" value="BTB_POZ_SKP1"/>
    <property type="match status" value="1"/>
</dbReference>
<organism evidence="6 7">
    <name type="scientific">Purpureocillium lilacinum</name>
    <name type="common">Paecilomyces lilacinus</name>
    <dbReference type="NCBI Taxonomy" id="33203"/>
    <lineage>
        <taxon>Eukaryota</taxon>
        <taxon>Fungi</taxon>
        <taxon>Dikarya</taxon>
        <taxon>Ascomycota</taxon>
        <taxon>Pezizomycotina</taxon>
        <taxon>Sordariomycetes</taxon>
        <taxon>Hypocreomycetidae</taxon>
        <taxon>Hypocreales</taxon>
        <taxon>Ophiocordycipitaceae</taxon>
        <taxon>Purpureocillium</taxon>
    </lineage>
</organism>